<proteinExistence type="inferred from homology"/>
<accession>A0A1H9QS31</accession>
<evidence type="ECO:0000313" key="4">
    <source>
        <dbReference type="Proteomes" id="UP000199028"/>
    </source>
</evidence>
<evidence type="ECO:0000313" key="3">
    <source>
        <dbReference type="EMBL" id="SER63268.1"/>
    </source>
</evidence>
<evidence type="ECO:0000256" key="2">
    <source>
        <dbReference type="RuleBase" id="RU000461"/>
    </source>
</evidence>
<dbReference type="AlphaFoldDB" id="A0A1H9QS31"/>
<dbReference type="InterPro" id="IPR036396">
    <property type="entry name" value="Cyt_P450_sf"/>
</dbReference>
<dbReference type="PANTHER" id="PTHR46696:SF4">
    <property type="entry name" value="BIOTIN BIOSYNTHESIS CYTOCHROME P450"/>
    <property type="match status" value="1"/>
</dbReference>
<dbReference type="GO" id="GO:0005506">
    <property type="term" value="F:iron ion binding"/>
    <property type="evidence" value="ECO:0007669"/>
    <property type="project" value="InterPro"/>
</dbReference>
<protein>
    <recommendedName>
        <fullName evidence="5">Cytochrome P450</fullName>
    </recommendedName>
</protein>
<dbReference type="Pfam" id="PF00067">
    <property type="entry name" value="p450"/>
    <property type="match status" value="1"/>
</dbReference>
<dbReference type="InterPro" id="IPR002397">
    <property type="entry name" value="Cyt_P450_B"/>
</dbReference>
<dbReference type="GO" id="GO:0020037">
    <property type="term" value="F:heme binding"/>
    <property type="evidence" value="ECO:0007669"/>
    <property type="project" value="InterPro"/>
</dbReference>
<evidence type="ECO:0000256" key="1">
    <source>
        <dbReference type="ARBA" id="ARBA00010617"/>
    </source>
</evidence>
<organism evidence="3 4">
    <name type="scientific">Lentzea flaviverrucosa</name>
    <dbReference type="NCBI Taxonomy" id="200379"/>
    <lineage>
        <taxon>Bacteria</taxon>
        <taxon>Bacillati</taxon>
        <taxon>Actinomycetota</taxon>
        <taxon>Actinomycetes</taxon>
        <taxon>Pseudonocardiales</taxon>
        <taxon>Pseudonocardiaceae</taxon>
        <taxon>Lentzea</taxon>
    </lineage>
</organism>
<dbReference type="PANTHER" id="PTHR46696">
    <property type="entry name" value="P450, PUTATIVE (EUROFUNG)-RELATED"/>
    <property type="match status" value="1"/>
</dbReference>
<keyword evidence="4" id="KW-1185">Reference proteome</keyword>
<dbReference type="SUPFAM" id="SSF48264">
    <property type="entry name" value="Cytochrome P450"/>
    <property type="match status" value="1"/>
</dbReference>
<dbReference type="Gene3D" id="1.10.630.10">
    <property type="entry name" value="Cytochrome P450"/>
    <property type="match status" value="1"/>
</dbReference>
<reference evidence="4" key="1">
    <citation type="submission" date="2016-10" db="EMBL/GenBank/DDBJ databases">
        <authorList>
            <person name="Varghese N."/>
            <person name="Submissions S."/>
        </authorList>
    </citation>
    <scope>NUCLEOTIDE SEQUENCE [LARGE SCALE GENOMIC DNA]</scope>
    <source>
        <strain evidence="4">CGMCC 4.578</strain>
    </source>
</reference>
<evidence type="ECO:0008006" key="5">
    <source>
        <dbReference type="Google" id="ProtNLM"/>
    </source>
</evidence>
<dbReference type="InterPro" id="IPR017972">
    <property type="entry name" value="Cyt_P450_CS"/>
</dbReference>
<gene>
    <name evidence="3" type="ORF">SAMN05216195_1062</name>
</gene>
<dbReference type="GO" id="GO:0036199">
    <property type="term" value="F:cholest-4-en-3-one 26-monooxygenase activity"/>
    <property type="evidence" value="ECO:0007669"/>
    <property type="project" value="TreeGrafter"/>
</dbReference>
<keyword evidence="2" id="KW-0560">Oxidoreductase</keyword>
<keyword evidence="2" id="KW-0349">Heme</keyword>
<dbReference type="GO" id="GO:0008395">
    <property type="term" value="F:steroid hydroxylase activity"/>
    <property type="evidence" value="ECO:0007669"/>
    <property type="project" value="TreeGrafter"/>
</dbReference>
<dbReference type="EMBL" id="FOFT01000006">
    <property type="protein sequence ID" value="SER63268.1"/>
    <property type="molecule type" value="Genomic_DNA"/>
</dbReference>
<sequence>MVLERLTGHEDPHPIYERLRALGPLTGEGGLWFTTSHAVANPELASAVVEETLRWAPPVQMTSRIAHERVHGIGKDEVVTLLIAAANRDPEVYPEPHKFDVMRVHKPEHLAFSSGIHYCLGATLARMEGEVAFRALARRMPDLRQTGPVVFRDSVVIRGMRSMPVSRS</sequence>
<dbReference type="GO" id="GO:0006707">
    <property type="term" value="P:cholesterol catabolic process"/>
    <property type="evidence" value="ECO:0007669"/>
    <property type="project" value="TreeGrafter"/>
</dbReference>
<name>A0A1H9QS31_9PSEU</name>
<dbReference type="OrthoDB" id="4156795at2"/>
<dbReference type="InterPro" id="IPR001128">
    <property type="entry name" value="Cyt_P450"/>
</dbReference>
<comment type="similarity">
    <text evidence="1 2">Belongs to the cytochrome P450 family.</text>
</comment>
<dbReference type="Proteomes" id="UP000199028">
    <property type="component" value="Unassembled WGS sequence"/>
</dbReference>
<dbReference type="PRINTS" id="PR00359">
    <property type="entry name" value="BP450"/>
</dbReference>
<keyword evidence="2" id="KW-0503">Monooxygenase</keyword>
<keyword evidence="2" id="KW-0479">Metal-binding</keyword>
<dbReference type="PROSITE" id="PS00086">
    <property type="entry name" value="CYTOCHROME_P450"/>
    <property type="match status" value="1"/>
</dbReference>
<keyword evidence="2" id="KW-0408">Iron</keyword>